<evidence type="ECO:0000256" key="4">
    <source>
        <dbReference type="ARBA" id="ARBA00022723"/>
    </source>
</evidence>
<evidence type="ECO:0000256" key="9">
    <source>
        <dbReference type="SAM" id="MobiDB-lite"/>
    </source>
</evidence>
<feature type="region of interest" description="Disordered" evidence="9">
    <location>
        <begin position="153"/>
        <end position="173"/>
    </location>
</feature>
<keyword evidence="7" id="KW-0862">Zinc</keyword>
<feature type="compositionally biased region" description="Polar residues" evidence="9">
    <location>
        <begin position="434"/>
        <end position="445"/>
    </location>
</feature>
<dbReference type="PANTHER" id="PTHR10782">
    <property type="entry name" value="ZINC FINGER MIZ DOMAIN-CONTAINING PROTEIN"/>
    <property type="match status" value="1"/>
</dbReference>
<evidence type="ECO:0000256" key="3">
    <source>
        <dbReference type="ARBA" id="ARBA00022679"/>
    </source>
</evidence>
<sequence length="565" mass="61255">MASPVPAISKQEVSSLIRQVQGNSLFNRQLSSVCQVNGLKSTGVKADLQGRIVDPPLFTVHNAHQTLIAVLEPFPLASCANRVRLGGAVTVIQSTVNANDALRFQQVRQSIVNASTQRGSPSSKSAASRNPPSSASAQFHTSMPALNVNQSFTQRGYHGTPNGHTPAGPYGGTASSLTFRTSPFYRIEAQIGTVRVCDVMSQHRNTVTIPIRLTDHEVLRQCIGSTGAKNTPFRVMVFCAGDPNGLQDVSFPHQSELKVNKVDVKANLRGLKNKPGSTRPVDITKDLHLRSSYINTVEFTYALTQKKYYLAVYFCKTTSVDELVNVVATRRRIPKASVIAELTKKALDPDVVATSQVLSLKCPLSYMRLETPCRGLSCTHIQCFDATSYLQLQEQGPQWLCPICNKSAPFDLLAVDEYAKDILERTPKSLDTVTIEPNGQWTTKSSQEDRSGGVNGAALDDDDLVEISEVSVVGRRFETPKNATPRVSTPASSGRDSSVNGPRGIASTSAKRPAPTVIDLTADSDDEDDEPIQRPHKRQATTANVLRDSSGLAFPGASPVPFRMP</sequence>
<dbReference type="CDD" id="cd16792">
    <property type="entry name" value="SP-RING_Siz-like"/>
    <property type="match status" value="1"/>
</dbReference>
<feature type="region of interest" description="Disordered" evidence="9">
    <location>
        <begin position="476"/>
        <end position="565"/>
    </location>
</feature>
<dbReference type="GO" id="GO:0016925">
    <property type="term" value="P:protein sumoylation"/>
    <property type="evidence" value="ECO:0007669"/>
    <property type="project" value="TreeGrafter"/>
</dbReference>
<keyword evidence="12" id="KW-0436">Ligase</keyword>
<keyword evidence="5 8" id="KW-0863">Zinc-finger</keyword>
<gene>
    <name evidence="12" type="primary">PIAS1</name>
    <name evidence="12" type="ORF">O9K51_05220</name>
</gene>
<proteinExistence type="inferred from homology"/>
<dbReference type="InterPro" id="IPR038654">
    <property type="entry name" value="PINIT_sf"/>
</dbReference>
<dbReference type="GO" id="GO:0000785">
    <property type="term" value="C:chromatin"/>
    <property type="evidence" value="ECO:0007669"/>
    <property type="project" value="TreeGrafter"/>
</dbReference>
<keyword evidence="3" id="KW-0808">Transferase</keyword>
<dbReference type="GO" id="GO:0008270">
    <property type="term" value="F:zinc ion binding"/>
    <property type="evidence" value="ECO:0007669"/>
    <property type="project" value="UniProtKB-KW"/>
</dbReference>
<evidence type="ECO:0000256" key="5">
    <source>
        <dbReference type="ARBA" id="ARBA00022771"/>
    </source>
</evidence>
<evidence type="ECO:0000256" key="8">
    <source>
        <dbReference type="PROSITE-ProRule" id="PRU00452"/>
    </source>
</evidence>
<comment type="pathway">
    <text evidence="1">Protein modification; protein sumoylation.</text>
</comment>
<dbReference type="EMBL" id="JAQHRD010000004">
    <property type="protein sequence ID" value="KAJ6441669.1"/>
    <property type="molecule type" value="Genomic_DNA"/>
</dbReference>
<dbReference type="InterPro" id="IPR004181">
    <property type="entry name" value="Znf_MIZ"/>
</dbReference>
<dbReference type="AlphaFoldDB" id="A0AB34FQJ3"/>
<dbReference type="Pfam" id="PF02891">
    <property type="entry name" value="zf-MIZ"/>
    <property type="match status" value="1"/>
</dbReference>
<comment type="similarity">
    <text evidence="2">Belongs to the PIAS family.</text>
</comment>
<evidence type="ECO:0000256" key="2">
    <source>
        <dbReference type="ARBA" id="ARBA00005383"/>
    </source>
</evidence>
<dbReference type="Proteomes" id="UP001163105">
    <property type="component" value="Unassembled WGS sequence"/>
</dbReference>
<dbReference type="InterPro" id="IPR013083">
    <property type="entry name" value="Znf_RING/FYVE/PHD"/>
</dbReference>
<keyword evidence="13" id="KW-1185">Reference proteome</keyword>
<dbReference type="GO" id="GO:0061665">
    <property type="term" value="F:SUMO ligase activity"/>
    <property type="evidence" value="ECO:0007669"/>
    <property type="project" value="TreeGrafter"/>
</dbReference>
<dbReference type="GO" id="GO:0016874">
    <property type="term" value="F:ligase activity"/>
    <property type="evidence" value="ECO:0007669"/>
    <property type="project" value="UniProtKB-KW"/>
</dbReference>
<evidence type="ECO:0000256" key="1">
    <source>
        <dbReference type="ARBA" id="ARBA00004718"/>
    </source>
</evidence>
<feature type="compositionally biased region" description="Low complexity" evidence="9">
    <location>
        <begin position="120"/>
        <end position="137"/>
    </location>
</feature>
<dbReference type="InterPro" id="IPR023321">
    <property type="entry name" value="PINIT"/>
</dbReference>
<accession>A0AB34FQJ3</accession>
<comment type="caution">
    <text evidence="12">The sequence shown here is derived from an EMBL/GenBank/DDBJ whole genome shotgun (WGS) entry which is preliminary data.</text>
</comment>
<feature type="region of interest" description="Disordered" evidence="9">
    <location>
        <begin position="434"/>
        <end position="460"/>
    </location>
</feature>
<evidence type="ECO:0000256" key="7">
    <source>
        <dbReference type="ARBA" id="ARBA00022833"/>
    </source>
</evidence>
<keyword evidence="4" id="KW-0479">Metal-binding</keyword>
<reference evidence="12" key="1">
    <citation type="submission" date="2023-01" db="EMBL/GenBank/DDBJ databases">
        <title>The growth and conidiation of Purpureocillium lavendulum are regulated by nitrogen source and histone H3K14 acetylation.</title>
        <authorList>
            <person name="Tang P."/>
            <person name="Han J."/>
            <person name="Zhang C."/>
            <person name="Tang P."/>
            <person name="Qi F."/>
            <person name="Zhang K."/>
            <person name="Liang L."/>
        </authorList>
    </citation>
    <scope>NUCLEOTIDE SEQUENCE</scope>
    <source>
        <strain evidence="12">YMF1.00683</strain>
    </source>
</reference>
<dbReference type="Gene3D" id="3.30.40.10">
    <property type="entry name" value="Zinc/RING finger domain, C3HC4 (zinc finger)"/>
    <property type="match status" value="1"/>
</dbReference>
<feature type="domain" description="SP-RING-type" evidence="10">
    <location>
        <begin position="347"/>
        <end position="428"/>
    </location>
</feature>
<evidence type="ECO:0000313" key="13">
    <source>
        <dbReference type="Proteomes" id="UP001163105"/>
    </source>
</evidence>
<protein>
    <submittedName>
        <fullName evidence="12">SUMO ligase SizA</fullName>
    </submittedName>
</protein>
<dbReference type="Pfam" id="PF14324">
    <property type="entry name" value="PINIT"/>
    <property type="match status" value="1"/>
</dbReference>
<evidence type="ECO:0000259" key="10">
    <source>
        <dbReference type="PROSITE" id="PS51044"/>
    </source>
</evidence>
<feature type="compositionally biased region" description="Polar residues" evidence="9">
    <location>
        <begin position="481"/>
        <end position="510"/>
    </location>
</feature>
<feature type="region of interest" description="Disordered" evidence="9">
    <location>
        <begin position="114"/>
        <end position="138"/>
    </location>
</feature>
<evidence type="ECO:0000259" key="11">
    <source>
        <dbReference type="PROSITE" id="PS51466"/>
    </source>
</evidence>
<dbReference type="PROSITE" id="PS51466">
    <property type="entry name" value="PINIT"/>
    <property type="match status" value="1"/>
</dbReference>
<evidence type="ECO:0000256" key="6">
    <source>
        <dbReference type="ARBA" id="ARBA00022786"/>
    </source>
</evidence>
<name>A0AB34FQJ3_9HYPO</name>
<evidence type="ECO:0000313" key="12">
    <source>
        <dbReference type="EMBL" id="KAJ6441669.1"/>
    </source>
</evidence>
<dbReference type="PANTHER" id="PTHR10782:SF4">
    <property type="entry name" value="TONALLI, ISOFORM E"/>
    <property type="match status" value="1"/>
</dbReference>
<feature type="domain" description="PINIT" evidence="11">
    <location>
        <begin position="162"/>
        <end position="318"/>
    </location>
</feature>
<dbReference type="InterPro" id="IPR031141">
    <property type="entry name" value="SIZ1/2_SP-RING"/>
</dbReference>
<dbReference type="Gene3D" id="2.60.120.780">
    <property type="entry name" value="PINIT domain"/>
    <property type="match status" value="1"/>
</dbReference>
<organism evidence="12 13">
    <name type="scientific">Purpureocillium lavendulum</name>
    <dbReference type="NCBI Taxonomy" id="1247861"/>
    <lineage>
        <taxon>Eukaryota</taxon>
        <taxon>Fungi</taxon>
        <taxon>Dikarya</taxon>
        <taxon>Ascomycota</taxon>
        <taxon>Pezizomycotina</taxon>
        <taxon>Sordariomycetes</taxon>
        <taxon>Hypocreomycetidae</taxon>
        <taxon>Hypocreales</taxon>
        <taxon>Ophiocordycipitaceae</taxon>
        <taxon>Purpureocillium</taxon>
    </lineage>
</organism>
<dbReference type="PROSITE" id="PS51044">
    <property type="entry name" value="ZF_SP_RING"/>
    <property type="match status" value="1"/>
</dbReference>
<keyword evidence="6" id="KW-0833">Ubl conjugation pathway</keyword>